<reference evidence="1 2" key="1">
    <citation type="submission" date="2024-05" db="EMBL/GenBank/DDBJ databases">
        <title>The nuclear and mitochondrial genome assemblies of Tetragonisca angustula (Apidae: Meliponini), a tiny yet remarkable pollinator in the Neotropics.</title>
        <authorList>
            <person name="Ferrari R."/>
            <person name="Ricardo P.C."/>
            <person name="Dias F.C."/>
            <person name="Araujo N.S."/>
            <person name="Soares D.O."/>
            <person name="Zhou Q.-S."/>
            <person name="Zhu C.-D."/>
            <person name="Coutinho L."/>
            <person name="Airas M.C."/>
            <person name="Batista T.M."/>
        </authorList>
    </citation>
    <scope>NUCLEOTIDE SEQUENCE [LARGE SCALE GENOMIC DNA]</scope>
    <source>
        <strain evidence="1">ASF017062</strain>
        <tissue evidence="1">Abdomen</tissue>
    </source>
</reference>
<sequence length="72" mass="8513">MNLAKRRNLNANLDHIFATLVSKRVEHDERNYDPGRGDEDSGHVPWTFRFLEMSTRIIDVETFWSHKPRSTT</sequence>
<evidence type="ECO:0000313" key="1">
    <source>
        <dbReference type="EMBL" id="KAK9304549.1"/>
    </source>
</evidence>
<dbReference type="EMBL" id="JAWNGG020000062">
    <property type="protein sequence ID" value="KAK9304549.1"/>
    <property type="molecule type" value="Genomic_DNA"/>
</dbReference>
<organism evidence="1 2">
    <name type="scientific">Tetragonisca angustula</name>
    <dbReference type="NCBI Taxonomy" id="166442"/>
    <lineage>
        <taxon>Eukaryota</taxon>
        <taxon>Metazoa</taxon>
        <taxon>Ecdysozoa</taxon>
        <taxon>Arthropoda</taxon>
        <taxon>Hexapoda</taxon>
        <taxon>Insecta</taxon>
        <taxon>Pterygota</taxon>
        <taxon>Neoptera</taxon>
        <taxon>Endopterygota</taxon>
        <taxon>Hymenoptera</taxon>
        <taxon>Apocrita</taxon>
        <taxon>Aculeata</taxon>
        <taxon>Apoidea</taxon>
        <taxon>Anthophila</taxon>
        <taxon>Apidae</taxon>
        <taxon>Tetragonisca</taxon>
    </lineage>
</organism>
<evidence type="ECO:0000313" key="2">
    <source>
        <dbReference type="Proteomes" id="UP001432146"/>
    </source>
</evidence>
<keyword evidence="2" id="KW-1185">Reference proteome</keyword>
<comment type="caution">
    <text evidence="1">The sequence shown here is derived from an EMBL/GenBank/DDBJ whole genome shotgun (WGS) entry which is preliminary data.</text>
</comment>
<dbReference type="AlphaFoldDB" id="A0AAW1A3P0"/>
<name>A0AAW1A3P0_9HYME</name>
<dbReference type="Proteomes" id="UP001432146">
    <property type="component" value="Unassembled WGS sequence"/>
</dbReference>
<gene>
    <name evidence="1" type="ORF">QLX08_004169</name>
</gene>
<proteinExistence type="predicted"/>
<accession>A0AAW1A3P0</accession>
<protein>
    <submittedName>
        <fullName evidence="1">Uncharacterized protein</fullName>
    </submittedName>
</protein>